<proteinExistence type="predicted"/>
<dbReference type="InterPro" id="IPR019658">
    <property type="entry name" value="DUF2515"/>
</dbReference>
<sequence>MKKREYLYYIINRTNKHNLDNISRTKAYQEFYLKHPEVKWALVASIVSRNAGWNMTDLYLPPYKNMLGNKELQNLFMTYERANWLIFSDAYPQLLAYELFKHGHSLVDILKELHVSDFMIHEWEIFRKTNNKERLMLALIINEQNVIQRPVITQPYFKRSVFFRLPYWLQNNLMLNAVLLPTRGGSLYGCYVHGFTNVTNRITLGKKLASQIFHPEVYSGLMDFIVTVEHTGSRRDYESLYDISLPKSPMLRLVYPIIDHQDSIRRDWFYLGGTKKKWFEPVAVEPKEIGGSFYLKRKVFYGYYHLKSLMQERTT</sequence>
<dbReference type="Proteomes" id="UP000637359">
    <property type="component" value="Unassembled WGS sequence"/>
</dbReference>
<organism evidence="1 2">
    <name type="scientific">Ornithinibacillus hominis</name>
    <dbReference type="NCBI Taxonomy" id="2763055"/>
    <lineage>
        <taxon>Bacteria</taxon>
        <taxon>Bacillati</taxon>
        <taxon>Bacillota</taxon>
        <taxon>Bacilli</taxon>
        <taxon>Bacillales</taxon>
        <taxon>Bacillaceae</taxon>
        <taxon>Ornithinibacillus</taxon>
    </lineage>
</organism>
<dbReference type="EMBL" id="JACOOL010000006">
    <property type="protein sequence ID" value="MBC5637042.1"/>
    <property type="molecule type" value="Genomic_DNA"/>
</dbReference>
<dbReference type="Pfam" id="PF10720">
    <property type="entry name" value="DUF2515"/>
    <property type="match status" value="1"/>
</dbReference>
<dbReference type="AlphaFoldDB" id="A0A923RK89"/>
<evidence type="ECO:0000313" key="2">
    <source>
        <dbReference type="Proteomes" id="UP000637359"/>
    </source>
</evidence>
<accession>A0A923RK89</accession>
<reference evidence="1" key="1">
    <citation type="submission" date="2020-08" db="EMBL/GenBank/DDBJ databases">
        <title>Genome public.</title>
        <authorList>
            <person name="Liu C."/>
            <person name="Sun Q."/>
        </authorList>
    </citation>
    <scope>NUCLEOTIDE SEQUENCE</scope>
    <source>
        <strain evidence="1">BX22</strain>
    </source>
</reference>
<evidence type="ECO:0000313" key="1">
    <source>
        <dbReference type="EMBL" id="MBC5637042.1"/>
    </source>
</evidence>
<name>A0A923RK89_9BACI</name>
<protein>
    <submittedName>
        <fullName evidence="1">DUF2515 family protein</fullName>
    </submittedName>
</protein>
<keyword evidence="2" id="KW-1185">Reference proteome</keyword>
<dbReference type="RefSeq" id="WP_186869758.1">
    <property type="nucleotide sequence ID" value="NZ_JACOOL010000006.1"/>
</dbReference>
<comment type="caution">
    <text evidence="1">The sequence shown here is derived from an EMBL/GenBank/DDBJ whole genome shotgun (WGS) entry which is preliminary data.</text>
</comment>
<gene>
    <name evidence="1" type="ORF">H8S33_09515</name>
</gene>